<keyword evidence="2" id="KW-0805">Transcription regulation</keyword>
<name>B9RFY0_RICCO</name>
<feature type="domain" description="BHLH" evidence="6">
    <location>
        <begin position="170"/>
        <end position="220"/>
    </location>
</feature>
<dbReference type="SMART" id="SM00353">
    <property type="entry name" value="HLH"/>
    <property type="match status" value="1"/>
</dbReference>
<comment type="subcellular location">
    <subcellularLocation>
        <location evidence="1">Nucleus</location>
    </subcellularLocation>
</comment>
<dbReference type="KEGG" id="rcu:8285672"/>
<dbReference type="Gene3D" id="4.10.280.10">
    <property type="entry name" value="Helix-loop-helix DNA-binding domain"/>
    <property type="match status" value="1"/>
</dbReference>
<dbReference type="PROSITE" id="PS50888">
    <property type="entry name" value="BHLH"/>
    <property type="match status" value="1"/>
</dbReference>
<evidence type="ECO:0000256" key="2">
    <source>
        <dbReference type="ARBA" id="ARBA00023015"/>
    </source>
</evidence>
<dbReference type="STRING" id="3988.B9RFY0"/>
<dbReference type="InterPro" id="IPR036638">
    <property type="entry name" value="HLH_DNA-bd_sf"/>
</dbReference>
<accession>B9RFY0</accession>
<dbReference type="GO" id="GO:0005634">
    <property type="term" value="C:nucleus"/>
    <property type="evidence" value="ECO:0000318"/>
    <property type="project" value="GO_Central"/>
</dbReference>
<keyword evidence="4" id="KW-0539">Nucleus</keyword>
<evidence type="ECO:0000256" key="4">
    <source>
        <dbReference type="ARBA" id="ARBA00023242"/>
    </source>
</evidence>
<dbReference type="GO" id="GO:0046983">
    <property type="term" value="F:protein dimerization activity"/>
    <property type="evidence" value="ECO:0007669"/>
    <property type="project" value="InterPro"/>
</dbReference>
<dbReference type="SUPFAM" id="SSF47459">
    <property type="entry name" value="HLH, helix-loop-helix DNA-binding domain"/>
    <property type="match status" value="1"/>
</dbReference>
<gene>
    <name evidence="7" type="ORF">RCOM_1437970</name>
</gene>
<dbReference type="EMBL" id="EQ973777">
    <property type="protein sequence ID" value="EEF50101.1"/>
    <property type="molecule type" value="Genomic_DNA"/>
</dbReference>
<dbReference type="AlphaFoldDB" id="B9RFY0"/>
<organism evidence="7 8">
    <name type="scientific">Ricinus communis</name>
    <name type="common">Castor bean</name>
    <dbReference type="NCBI Taxonomy" id="3988"/>
    <lineage>
        <taxon>Eukaryota</taxon>
        <taxon>Viridiplantae</taxon>
        <taxon>Streptophyta</taxon>
        <taxon>Embryophyta</taxon>
        <taxon>Tracheophyta</taxon>
        <taxon>Spermatophyta</taxon>
        <taxon>Magnoliopsida</taxon>
        <taxon>eudicotyledons</taxon>
        <taxon>Gunneridae</taxon>
        <taxon>Pentapetalae</taxon>
        <taxon>rosids</taxon>
        <taxon>fabids</taxon>
        <taxon>Malpighiales</taxon>
        <taxon>Euphorbiaceae</taxon>
        <taxon>Acalyphoideae</taxon>
        <taxon>Acalypheae</taxon>
        <taxon>Ricinus</taxon>
    </lineage>
</organism>
<dbReference type="InParanoid" id="B9RFY0"/>
<evidence type="ECO:0000313" key="7">
    <source>
        <dbReference type="EMBL" id="EEF50101.1"/>
    </source>
</evidence>
<keyword evidence="3" id="KW-0804">Transcription</keyword>
<dbReference type="InterPro" id="IPR011598">
    <property type="entry name" value="bHLH_dom"/>
</dbReference>
<feature type="compositionally biased region" description="Basic and acidic residues" evidence="5">
    <location>
        <begin position="135"/>
        <end position="155"/>
    </location>
</feature>
<dbReference type="PANTHER" id="PTHR12565:SF431">
    <property type="entry name" value="TRANSCRIPTION FACTOR BHLH137"/>
    <property type="match status" value="1"/>
</dbReference>
<dbReference type="Proteomes" id="UP000008311">
    <property type="component" value="Unassembled WGS sequence"/>
</dbReference>
<keyword evidence="8" id="KW-1185">Reference proteome</keyword>
<reference evidence="8" key="1">
    <citation type="journal article" date="2010" name="Nat. Biotechnol.">
        <title>Draft genome sequence of the oilseed species Ricinus communis.</title>
        <authorList>
            <person name="Chan A.P."/>
            <person name="Crabtree J."/>
            <person name="Zhao Q."/>
            <person name="Lorenzi H."/>
            <person name="Orvis J."/>
            <person name="Puiu D."/>
            <person name="Melake-Berhan A."/>
            <person name="Jones K.M."/>
            <person name="Redman J."/>
            <person name="Chen G."/>
            <person name="Cahoon E.B."/>
            <person name="Gedil M."/>
            <person name="Stanke M."/>
            <person name="Haas B.J."/>
            <person name="Wortman J.R."/>
            <person name="Fraser-Liggett C.M."/>
            <person name="Ravel J."/>
            <person name="Rabinowicz P.D."/>
        </authorList>
    </citation>
    <scope>NUCLEOTIDE SEQUENCE [LARGE SCALE GENOMIC DNA]</scope>
    <source>
        <strain evidence="8">cv. Hale</strain>
    </source>
</reference>
<feature type="compositionally biased region" description="Basic and acidic residues" evidence="5">
    <location>
        <begin position="112"/>
        <end position="128"/>
    </location>
</feature>
<evidence type="ECO:0000256" key="5">
    <source>
        <dbReference type="SAM" id="MobiDB-lite"/>
    </source>
</evidence>
<evidence type="ECO:0000256" key="1">
    <source>
        <dbReference type="ARBA" id="ARBA00004123"/>
    </source>
</evidence>
<proteinExistence type="predicted"/>
<sequence length="297" mass="33798">MAAFSHPASFVLDPFFEPDRFSTIITTTGPCFSPIFPREHVQEISLHADQFHEATTHVVDNIEVPSIFITESPVNATQKLSSPSWAVNDIERATDRLYQDALLINPVQPNRKHQDFKEEKESKGEKRCTQNCDFGKPERKRPEPRARKEKKVAKEHPLTGYVHVRARRGEATDPHSLAERVRRKKISVRMKLLQSLVPGCDKLTGKAQILDEIIRHVLSLQNQVEFLAAKFTSENGIANEVNYEMNTLVAKELYNSELQESSSAQLISFMEATSASMLRHHHQEATNATTQAFDYDF</sequence>
<evidence type="ECO:0000313" key="8">
    <source>
        <dbReference type="Proteomes" id="UP000008311"/>
    </source>
</evidence>
<dbReference type="eggNOG" id="ENOG502R2X6">
    <property type="taxonomic scope" value="Eukaryota"/>
</dbReference>
<dbReference type="PANTHER" id="PTHR12565">
    <property type="entry name" value="STEROL REGULATORY ELEMENT-BINDING PROTEIN"/>
    <property type="match status" value="1"/>
</dbReference>
<protein>
    <recommendedName>
        <fullName evidence="6">BHLH domain-containing protein</fullName>
    </recommendedName>
</protein>
<dbReference type="Pfam" id="PF00010">
    <property type="entry name" value="HLH"/>
    <property type="match status" value="1"/>
</dbReference>
<evidence type="ECO:0000256" key="3">
    <source>
        <dbReference type="ARBA" id="ARBA00023163"/>
    </source>
</evidence>
<dbReference type="OMA" id="ISFMEAT"/>
<dbReference type="InterPro" id="IPR024097">
    <property type="entry name" value="bHLH_ZIP_TF"/>
</dbReference>
<feature type="region of interest" description="Disordered" evidence="5">
    <location>
        <begin position="109"/>
        <end position="155"/>
    </location>
</feature>
<dbReference type="OrthoDB" id="1928604at2759"/>
<dbReference type="GO" id="GO:0003700">
    <property type="term" value="F:DNA-binding transcription factor activity"/>
    <property type="evidence" value="ECO:0000318"/>
    <property type="project" value="GO_Central"/>
</dbReference>
<evidence type="ECO:0000259" key="6">
    <source>
        <dbReference type="PROSITE" id="PS50888"/>
    </source>
</evidence>